<keyword evidence="4" id="KW-0411">Iron-sulfur</keyword>
<keyword evidence="2" id="KW-0560">Oxidoreductase</keyword>
<dbReference type="Pfam" id="PF02662">
    <property type="entry name" value="FlpD"/>
    <property type="match status" value="1"/>
</dbReference>
<dbReference type="Proteomes" id="UP000886043">
    <property type="component" value="Unassembled WGS sequence"/>
</dbReference>
<dbReference type="GO" id="GO:0051536">
    <property type="term" value="F:iron-sulfur cluster binding"/>
    <property type="evidence" value="ECO:0007669"/>
    <property type="project" value="UniProtKB-KW"/>
</dbReference>
<organism evidence="6">
    <name type="scientific">Thermosulfurimonas dismutans</name>
    <dbReference type="NCBI Taxonomy" id="999894"/>
    <lineage>
        <taxon>Bacteria</taxon>
        <taxon>Pseudomonadati</taxon>
        <taxon>Thermodesulfobacteriota</taxon>
        <taxon>Thermodesulfobacteria</taxon>
        <taxon>Thermodesulfobacteriales</taxon>
        <taxon>Thermodesulfobacteriaceae</taxon>
        <taxon>Thermosulfurimonas</taxon>
    </lineage>
</organism>
<name>A0A7C3CUA0_9BACT</name>
<evidence type="ECO:0000256" key="1">
    <source>
        <dbReference type="ARBA" id="ARBA00022723"/>
    </source>
</evidence>
<keyword evidence="1" id="KW-0479">Metal-binding</keyword>
<keyword evidence="3" id="KW-0408">Iron</keyword>
<protein>
    <submittedName>
        <fullName evidence="6">Hydrogenase iron-sulfur subunit</fullName>
    </submittedName>
</protein>
<evidence type="ECO:0000256" key="2">
    <source>
        <dbReference type="ARBA" id="ARBA00023002"/>
    </source>
</evidence>
<evidence type="ECO:0000256" key="3">
    <source>
        <dbReference type="ARBA" id="ARBA00023004"/>
    </source>
</evidence>
<dbReference type="GO" id="GO:0046872">
    <property type="term" value="F:metal ion binding"/>
    <property type="evidence" value="ECO:0007669"/>
    <property type="project" value="UniProtKB-KW"/>
</dbReference>
<feature type="domain" description="F420-non-reducing hydrogenase iron-sulfur subunit D" evidence="5">
    <location>
        <begin position="5"/>
        <end position="126"/>
    </location>
</feature>
<accession>A0A7C3CUA0</accession>
<reference evidence="6" key="1">
    <citation type="journal article" date="2020" name="mSystems">
        <title>Genome- and Community-Level Interaction Insights into Carbon Utilization and Element Cycling Functions of Hydrothermarchaeota in Hydrothermal Sediment.</title>
        <authorList>
            <person name="Zhou Z."/>
            <person name="Liu Y."/>
            <person name="Xu W."/>
            <person name="Pan J."/>
            <person name="Luo Z.H."/>
            <person name="Li M."/>
        </authorList>
    </citation>
    <scope>NUCLEOTIDE SEQUENCE [LARGE SCALE GENOMIC DNA]</scope>
    <source>
        <strain evidence="6">HyVt-483</strain>
    </source>
</reference>
<evidence type="ECO:0000256" key="4">
    <source>
        <dbReference type="ARBA" id="ARBA00023014"/>
    </source>
</evidence>
<dbReference type="EMBL" id="DRMH01000125">
    <property type="protein sequence ID" value="HFC98593.1"/>
    <property type="molecule type" value="Genomic_DNA"/>
</dbReference>
<gene>
    <name evidence="6" type="ORF">ENJ40_09110</name>
</gene>
<dbReference type="GO" id="GO:0016491">
    <property type="term" value="F:oxidoreductase activity"/>
    <property type="evidence" value="ECO:0007669"/>
    <property type="project" value="UniProtKB-KW"/>
</dbReference>
<dbReference type="InterPro" id="IPR003813">
    <property type="entry name" value="MvhD/FlpD"/>
</dbReference>
<comment type="caution">
    <text evidence="6">The sequence shown here is derived from an EMBL/GenBank/DDBJ whole genome shotgun (WGS) entry which is preliminary data.</text>
</comment>
<sequence length="130" mass="14183">MSVKILVFSTQNISDPGVDLAGSSHLPYSPGVVVIPVPCSSGIDPRWIIYALEKGFDGVFIAADGTDCPYLEDCTTRTGQVVARAQEMAREKGLDPRRIRMAAICSVCAEAFVNHMRNFEKALQELEHGK</sequence>
<evidence type="ECO:0000313" key="6">
    <source>
        <dbReference type="EMBL" id="HFC98593.1"/>
    </source>
</evidence>
<evidence type="ECO:0000259" key="5">
    <source>
        <dbReference type="Pfam" id="PF02662"/>
    </source>
</evidence>
<dbReference type="AlphaFoldDB" id="A0A7C3CUA0"/>
<proteinExistence type="predicted"/>